<feature type="transmembrane region" description="Helical" evidence="1">
    <location>
        <begin position="12"/>
        <end position="33"/>
    </location>
</feature>
<sequence>MDRIKKYLSLNQIIHAYLLPLTGFIILIDYFFLFRDHFHVLQYDSLDVYARAKLNIEEYGAMRLSGNLTRINDPLTRNLLIIGIVVGLVVFIHSCFIKRPAFIALLFIFGCALPFLSSMSDSVGGGSNVISRVLIGILMLITATGCYFYFITISGDTSGVK</sequence>
<proteinExistence type="predicted"/>
<feature type="transmembrane region" description="Helical" evidence="1">
    <location>
        <begin position="100"/>
        <end position="117"/>
    </location>
</feature>
<dbReference type="OrthoDB" id="9828421at2"/>
<name>A0A0R1VVI9_9LACO</name>
<feature type="transmembrane region" description="Helical" evidence="1">
    <location>
        <begin position="75"/>
        <end position="93"/>
    </location>
</feature>
<organism evidence="2 3">
    <name type="scientific">Lapidilactobacillus concavus DSM 17758</name>
    <dbReference type="NCBI Taxonomy" id="1423735"/>
    <lineage>
        <taxon>Bacteria</taxon>
        <taxon>Bacillati</taxon>
        <taxon>Bacillota</taxon>
        <taxon>Bacilli</taxon>
        <taxon>Lactobacillales</taxon>
        <taxon>Lactobacillaceae</taxon>
        <taxon>Lapidilactobacillus</taxon>
    </lineage>
</organism>
<keyword evidence="1" id="KW-0472">Membrane</keyword>
<keyword evidence="1" id="KW-0812">Transmembrane</keyword>
<reference evidence="2 3" key="1">
    <citation type="journal article" date="2015" name="Genome Announc.">
        <title>Expanding the biotechnology potential of lactobacilli through comparative genomics of 213 strains and associated genera.</title>
        <authorList>
            <person name="Sun Z."/>
            <person name="Harris H.M."/>
            <person name="McCann A."/>
            <person name="Guo C."/>
            <person name="Argimon S."/>
            <person name="Zhang W."/>
            <person name="Yang X."/>
            <person name="Jeffery I.B."/>
            <person name="Cooney J.C."/>
            <person name="Kagawa T.F."/>
            <person name="Liu W."/>
            <person name="Song Y."/>
            <person name="Salvetti E."/>
            <person name="Wrobel A."/>
            <person name="Rasinkangas P."/>
            <person name="Parkhill J."/>
            <person name="Rea M.C."/>
            <person name="O'Sullivan O."/>
            <person name="Ritari J."/>
            <person name="Douillard F.P."/>
            <person name="Paul Ross R."/>
            <person name="Yang R."/>
            <person name="Briner A.E."/>
            <person name="Felis G.E."/>
            <person name="de Vos W.M."/>
            <person name="Barrangou R."/>
            <person name="Klaenhammer T.R."/>
            <person name="Caufield P.W."/>
            <person name="Cui Y."/>
            <person name="Zhang H."/>
            <person name="O'Toole P.W."/>
        </authorList>
    </citation>
    <scope>NUCLEOTIDE SEQUENCE [LARGE SCALE GENOMIC DNA]</scope>
    <source>
        <strain evidence="2 3">DSM 17758</strain>
    </source>
</reference>
<evidence type="ECO:0000256" key="1">
    <source>
        <dbReference type="SAM" id="Phobius"/>
    </source>
</evidence>
<dbReference type="PATRIC" id="fig|1423735.3.peg.838"/>
<dbReference type="EMBL" id="AZFX01000095">
    <property type="protein sequence ID" value="KRM07867.1"/>
    <property type="molecule type" value="Genomic_DNA"/>
</dbReference>
<keyword evidence="1" id="KW-1133">Transmembrane helix</keyword>
<accession>A0A0R1VVI9</accession>
<dbReference type="RefSeq" id="WP_057825840.1">
    <property type="nucleotide sequence ID" value="NZ_AZFX01000095.1"/>
</dbReference>
<comment type="caution">
    <text evidence="2">The sequence shown here is derived from an EMBL/GenBank/DDBJ whole genome shotgun (WGS) entry which is preliminary data.</text>
</comment>
<dbReference type="AlphaFoldDB" id="A0A0R1VVI9"/>
<gene>
    <name evidence="2" type="ORF">FC15_GL000805</name>
</gene>
<evidence type="ECO:0000313" key="3">
    <source>
        <dbReference type="Proteomes" id="UP000051315"/>
    </source>
</evidence>
<evidence type="ECO:0000313" key="2">
    <source>
        <dbReference type="EMBL" id="KRM07867.1"/>
    </source>
</evidence>
<feature type="transmembrane region" description="Helical" evidence="1">
    <location>
        <begin position="129"/>
        <end position="151"/>
    </location>
</feature>
<dbReference type="Proteomes" id="UP000051315">
    <property type="component" value="Unassembled WGS sequence"/>
</dbReference>
<keyword evidence="3" id="KW-1185">Reference proteome</keyword>
<protein>
    <submittedName>
        <fullName evidence="2">Uncharacterized protein</fullName>
    </submittedName>
</protein>